<organism evidence="4 5">
    <name type="scientific">Kineosporia mesophila</name>
    <dbReference type="NCBI Taxonomy" id="566012"/>
    <lineage>
        <taxon>Bacteria</taxon>
        <taxon>Bacillati</taxon>
        <taxon>Actinomycetota</taxon>
        <taxon>Actinomycetes</taxon>
        <taxon>Kineosporiales</taxon>
        <taxon>Kineosporiaceae</taxon>
        <taxon>Kineosporia</taxon>
    </lineage>
</organism>
<feature type="domain" description="Lcl C-terminal" evidence="3">
    <location>
        <begin position="556"/>
        <end position="665"/>
    </location>
</feature>
<feature type="domain" description="Lcl C-terminal" evidence="3">
    <location>
        <begin position="426"/>
        <end position="539"/>
    </location>
</feature>
<feature type="region of interest" description="Disordered" evidence="1">
    <location>
        <begin position="355"/>
        <end position="388"/>
    </location>
</feature>
<feature type="compositionally biased region" description="Low complexity" evidence="1">
    <location>
        <begin position="355"/>
        <end position="373"/>
    </location>
</feature>
<dbReference type="InterPro" id="IPR011460">
    <property type="entry name" value="Lcl_C"/>
</dbReference>
<dbReference type="InterPro" id="IPR013325">
    <property type="entry name" value="RNA_pol_sigma_r2"/>
</dbReference>
<protein>
    <recommendedName>
        <fullName evidence="6">RNA polymerase sigma factor (Sigma-70 family)</fullName>
    </recommendedName>
</protein>
<evidence type="ECO:0000256" key="1">
    <source>
        <dbReference type="SAM" id="MobiDB-lite"/>
    </source>
</evidence>
<comment type="caution">
    <text evidence="4">The sequence shown here is derived from an EMBL/GenBank/DDBJ whole genome shotgun (WGS) entry which is preliminary data.</text>
</comment>
<dbReference type="InterPro" id="IPR007627">
    <property type="entry name" value="RNA_pol_sigma70_r2"/>
</dbReference>
<name>A0ABP7ADW0_9ACTN</name>
<accession>A0ABP7ADW0</accession>
<evidence type="ECO:0000313" key="5">
    <source>
        <dbReference type="Proteomes" id="UP001501074"/>
    </source>
</evidence>
<gene>
    <name evidence="4" type="ORF">GCM10022223_54820</name>
</gene>
<dbReference type="Pfam" id="PF07603">
    <property type="entry name" value="Lcl_C"/>
    <property type="match status" value="2"/>
</dbReference>
<sequence>MQEDEPGLVRDAQAGDHDALRELLARYVPLVYNLVGRSVSRPADVDDVTQEVLLRVVRDLPGLESPASFRSWLVTITVHQIGDHFRRPVTEVPAPVSDDWLVDVGGRGEISLEFEDLAVLWLDLKGQHRDLVRAGQWLDQEHRALLALWWEECAGRITRTEIAASLDLGEAHTAVRLQRMREQLEQCRVAVVALERRPLCEGLAAIVTDWDGDPNTLWRKRITKHVRTCVVCLREAEHQVPTSRLIAGLQLLPLPAALIAALVEKGLLTAEQWEDAELVAASTADPDNPDDPRHDLPGDHTAWSTVRWAGRVATVTTAATLLLFVGGFLYDVSQTPPVRQEVPRDTTAVSAAMSTISPTPAPATTSAATSVSPTPEPTKTSIRKKAVATDRCARTGAPDAVWAGWTMPNSGEGLPDQHRYTVRQDGTVVDEVTCLVWQRSSAANSYTYAGAQSYCKNLKLADGDWSVPTRVELTSLIDTTRSGPAIDTKAFPDTPVAFFWTSSPWATEHDPAFAWIVNFFEGLTSNAAEESGKFSVRCVQSAGGSGAAKYTIADGQVKDPMTGLVWQRSSSSAMAAPKASGYCSNLALGGEKWRLPGVQELATLVDESLVGPAINRKAFPDTPARGWYWAANRAAPEEGSRWALNYDDGYSNYRDLTSGVVRCVRTA</sequence>
<dbReference type="SUPFAM" id="SSF88946">
    <property type="entry name" value="Sigma2 domain of RNA polymerase sigma factors"/>
    <property type="match status" value="1"/>
</dbReference>
<dbReference type="PANTHER" id="PTHR35812">
    <property type="entry name" value="LIPOPROTEIN"/>
    <property type="match status" value="1"/>
</dbReference>
<dbReference type="PANTHER" id="PTHR35812:SF1">
    <property type="entry name" value="LIPOPROTEIN"/>
    <property type="match status" value="1"/>
</dbReference>
<keyword evidence="5" id="KW-1185">Reference proteome</keyword>
<dbReference type="Proteomes" id="UP001501074">
    <property type="component" value="Unassembled WGS sequence"/>
</dbReference>
<dbReference type="Gene3D" id="1.10.1740.10">
    <property type="match status" value="1"/>
</dbReference>
<reference evidence="5" key="1">
    <citation type="journal article" date="2019" name="Int. J. Syst. Evol. Microbiol.">
        <title>The Global Catalogue of Microorganisms (GCM) 10K type strain sequencing project: providing services to taxonomists for standard genome sequencing and annotation.</title>
        <authorList>
            <consortium name="The Broad Institute Genomics Platform"/>
            <consortium name="The Broad Institute Genome Sequencing Center for Infectious Disease"/>
            <person name="Wu L."/>
            <person name="Ma J."/>
        </authorList>
    </citation>
    <scope>NUCLEOTIDE SEQUENCE [LARGE SCALE GENOMIC DNA]</scope>
    <source>
        <strain evidence="5">JCM 16902</strain>
    </source>
</reference>
<feature type="domain" description="RNA polymerase sigma-70 region 2" evidence="2">
    <location>
        <begin position="24"/>
        <end position="87"/>
    </location>
</feature>
<dbReference type="RefSeq" id="WP_231486062.1">
    <property type="nucleotide sequence ID" value="NZ_BAAAZO010000011.1"/>
</dbReference>
<evidence type="ECO:0000259" key="3">
    <source>
        <dbReference type="Pfam" id="PF07603"/>
    </source>
</evidence>
<evidence type="ECO:0000259" key="2">
    <source>
        <dbReference type="Pfam" id="PF04542"/>
    </source>
</evidence>
<evidence type="ECO:0008006" key="6">
    <source>
        <dbReference type="Google" id="ProtNLM"/>
    </source>
</evidence>
<proteinExistence type="predicted"/>
<dbReference type="InterPro" id="IPR014284">
    <property type="entry name" value="RNA_pol_sigma-70_dom"/>
</dbReference>
<dbReference type="Pfam" id="PF04542">
    <property type="entry name" value="Sigma70_r2"/>
    <property type="match status" value="1"/>
</dbReference>
<dbReference type="NCBIfam" id="TIGR02937">
    <property type="entry name" value="sigma70-ECF"/>
    <property type="match status" value="1"/>
</dbReference>
<dbReference type="EMBL" id="BAAAZO010000011">
    <property type="protein sequence ID" value="GAA3630186.1"/>
    <property type="molecule type" value="Genomic_DNA"/>
</dbReference>
<evidence type="ECO:0000313" key="4">
    <source>
        <dbReference type="EMBL" id="GAA3630186.1"/>
    </source>
</evidence>